<sequence>MCESGLQAEAFPCIVNVWPSALSSQATCLNGESSWDDACSGSNRPDCDSVTSSQAACCDSTSLILEKSASADGTGTGDGCAHVSHTAGPTVNAPGSPCRAGAAVGSANSQSPGGGSLNAVRKQKGGLSAALKATPGASAADHNALAARGLNRVGAQLADAQRASGLIAQGTRVAAAQAHETAVAAAMANLNRGAMSSARSPADGQRTTVNKTVPPPTATTDLEEASRAGDAALSSVSEAAWDSLPFFSPSLVDRLWAGRASDDDDSGTASPRSRHPIRHFHIQRLQQQQQQQQEPQPQAQPQPHPQQPQREGGVRKRSHPGQRPKPARCLFFQQQQQQQQPRNGSAPPRRATLDSGASTPAAAASIDADVVLAPRATAAAAAANQVQGNQVQGRGGAAAAVEARDRHVTGVPGLSRGTQAAPGVTSALTAAAAAAAASSSGGRVPCMALVAAAAAAAAAPRALGAAAAAAAAGGGSSSSGCKRAAAGGPDGRWRLAPKPPPGADKAAAAAAPAGVLAQAAAAAPATSAAPPGGPDASSCDALPPQAIAAAVAPAPTAAAWAPEGGACCGIDVLAPVQPPAAAAAADSRAEQRPRVSSAAAALAAMAMSAYEAPRGHVHNGPRMPLGAAGSPPSLTASRPHPQEPAAEQTAPAPPPLRLSRLSACGSGAAAAATAAAALMPDGAAESSSRRDDPWVGGGCPLRELDSPVSQASTEWEPRAGASLASLAAAASLGVAWRGSAGALGSERVYSQASLTGDSELGAAGYDGRTQWWGRDLGAGRFHDGDDARMRRSQYERSPGRQRRGGAAAAAGGGGAGRRSWWWWLLPGK</sequence>
<dbReference type="AlphaFoldDB" id="A0A9W6BTY0"/>
<accession>A0A9W6BTY0</accession>
<feature type="region of interest" description="Disordered" evidence="1">
    <location>
        <begin position="283"/>
        <end position="360"/>
    </location>
</feature>
<feature type="compositionally biased region" description="Low complexity" evidence="1">
    <location>
        <begin position="286"/>
        <end position="297"/>
    </location>
</feature>
<feature type="region of interest" description="Disordered" evidence="1">
    <location>
        <begin position="615"/>
        <end position="659"/>
    </location>
</feature>
<name>A0A9W6BTY0_9CHLO</name>
<protein>
    <submittedName>
        <fullName evidence="2">Uncharacterized protein</fullName>
    </submittedName>
</protein>
<keyword evidence="3" id="KW-1185">Reference proteome</keyword>
<feature type="compositionally biased region" description="Basic residues" evidence="1">
    <location>
        <begin position="315"/>
        <end position="326"/>
    </location>
</feature>
<feature type="region of interest" description="Disordered" evidence="1">
    <location>
        <begin position="472"/>
        <end position="509"/>
    </location>
</feature>
<reference evidence="2 3" key="1">
    <citation type="journal article" date="2023" name="Commun. Biol.">
        <title>Reorganization of the ancestral sex-determining regions during the evolution of trioecy in Pleodorina starrii.</title>
        <authorList>
            <person name="Takahashi K."/>
            <person name="Suzuki S."/>
            <person name="Kawai-Toyooka H."/>
            <person name="Yamamoto K."/>
            <person name="Hamaji T."/>
            <person name="Ootsuki R."/>
            <person name="Yamaguchi H."/>
            <person name="Kawachi M."/>
            <person name="Higashiyama T."/>
            <person name="Nozaki H."/>
        </authorList>
    </citation>
    <scope>NUCLEOTIDE SEQUENCE [LARGE SCALE GENOMIC DNA]</scope>
    <source>
        <strain evidence="2 3">NIES-4479</strain>
    </source>
</reference>
<evidence type="ECO:0000256" key="1">
    <source>
        <dbReference type="SAM" id="MobiDB-lite"/>
    </source>
</evidence>
<organism evidence="2 3">
    <name type="scientific">Pleodorina starrii</name>
    <dbReference type="NCBI Taxonomy" id="330485"/>
    <lineage>
        <taxon>Eukaryota</taxon>
        <taxon>Viridiplantae</taxon>
        <taxon>Chlorophyta</taxon>
        <taxon>core chlorophytes</taxon>
        <taxon>Chlorophyceae</taxon>
        <taxon>CS clade</taxon>
        <taxon>Chlamydomonadales</taxon>
        <taxon>Volvocaceae</taxon>
        <taxon>Pleodorina</taxon>
    </lineage>
</organism>
<feature type="region of interest" description="Disordered" evidence="1">
    <location>
        <begin position="682"/>
        <end position="710"/>
    </location>
</feature>
<feature type="region of interest" description="Disordered" evidence="1">
    <location>
        <begin position="194"/>
        <end position="226"/>
    </location>
</feature>
<evidence type="ECO:0000313" key="2">
    <source>
        <dbReference type="EMBL" id="GLC58157.1"/>
    </source>
</evidence>
<proteinExistence type="predicted"/>
<gene>
    <name evidence="2" type="primary">PLEST007641</name>
    <name evidence="2" type="ORF">PLESTB_001324900</name>
</gene>
<feature type="compositionally biased region" description="Low complexity" evidence="1">
    <location>
        <begin position="478"/>
        <end position="487"/>
    </location>
</feature>
<feature type="region of interest" description="Disordered" evidence="1">
    <location>
        <begin position="782"/>
        <end position="816"/>
    </location>
</feature>
<dbReference type="Proteomes" id="UP001165080">
    <property type="component" value="Unassembled WGS sequence"/>
</dbReference>
<comment type="caution">
    <text evidence="2">The sequence shown here is derived from an EMBL/GenBank/DDBJ whole genome shotgun (WGS) entry which is preliminary data.</text>
</comment>
<feature type="compositionally biased region" description="Basic and acidic residues" evidence="1">
    <location>
        <begin position="782"/>
        <end position="798"/>
    </location>
</feature>
<evidence type="ECO:0000313" key="3">
    <source>
        <dbReference type="Proteomes" id="UP001165080"/>
    </source>
</evidence>
<dbReference type="EMBL" id="BRXU01000021">
    <property type="protein sequence ID" value="GLC58157.1"/>
    <property type="molecule type" value="Genomic_DNA"/>
</dbReference>